<dbReference type="InterPro" id="IPR036386">
    <property type="entry name" value="HscB_C_sf"/>
</dbReference>
<dbReference type="InterPro" id="IPR012674">
    <property type="entry name" value="Calycin"/>
</dbReference>
<evidence type="ECO:0000256" key="3">
    <source>
        <dbReference type="SAM" id="MobiDB-lite"/>
    </source>
</evidence>
<feature type="compositionally biased region" description="Basic and acidic residues" evidence="3">
    <location>
        <begin position="450"/>
        <end position="464"/>
    </location>
</feature>
<dbReference type="SUPFAM" id="SSF46565">
    <property type="entry name" value="Chaperone J-domain"/>
    <property type="match status" value="1"/>
</dbReference>
<dbReference type="Proteomes" id="UP000183832">
    <property type="component" value="Unassembled WGS sequence"/>
</dbReference>
<dbReference type="InterPro" id="IPR022272">
    <property type="entry name" value="Lipocalin_CS"/>
</dbReference>
<dbReference type="Gene3D" id="1.20.1280.20">
    <property type="entry name" value="HscB, C-terminal domain"/>
    <property type="match status" value="1"/>
</dbReference>
<dbReference type="GO" id="GO:0001671">
    <property type="term" value="F:ATPase activator activity"/>
    <property type="evidence" value="ECO:0007669"/>
    <property type="project" value="InterPro"/>
</dbReference>
<gene>
    <name evidence="5" type="ORF">CLUMA_CG001899</name>
</gene>
<evidence type="ECO:0000256" key="1">
    <source>
        <dbReference type="ARBA" id="ARBA00010476"/>
    </source>
</evidence>
<dbReference type="PROSITE" id="PS00213">
    <property type="entry name" value="LIPOCALIN"/>
    <property type="match status" value="1"/>
</dbReference>
<accession>A0A1J1HKQ5</accession>
<dbReference type="EMBL" id="CVRI01000006">
    <property type="protein sequence ID" value="CRK88114.1"/>
    <property type="molecule type" value="Genomic_DNA"/>
</dbReference>
<dbReference type="PANTHER" id="PTHR14021:SF15">
    <property type="entry name" value="IRON-SULFUR CLUSTER CO-CHAPERONE PROTEIN HSCB"/>
    <property type="match status" value="1"/>
</dbReference>
<dbReference type="InterPro" id="IPR036869">
    <property type="entry name" value="J_dom_sf"/>
</dbReference>
<dbReference type="Pfam" id="PF00061">
    <property type="entry name" value="Lipocalin"/>
    <property type="match status" value="1"/>
</dbReference>
<keyword evidence="6" id="KW-1185">Reference proteome</keyword>
<dbReference type="SUPFAM" id="SSF47144">
    <property type="entry name" value="HSC20 (HSCB), C-terminal oligomerisation domain"/>
    <property type="match status" value="1"/>
</dbReference>
<dbReference type="GO" id="GO:0031409">
    <property type="term" value="F:pigment binding"/>
    <property type="evidence" value="ECO:0007669"/>
    <property type="project" value="InterPro"/>
</dbReference>
<dbReference type="Gene3D" id="2.40.128.20">
    <property type="match status" value="1"/>
</dbReference>
<sequence>MLKNFSFVAKYFNPKSIESLKYAQIKCYCQTSKLCWNCKVSLNESTEIFCQKCKKIQEIPNADYFQLFGIEQQHNIDQNALTTKFRHFQNQIHPDKFSGKHENEQSLSSEWSSLINKAYKILQSPLERAEYLVRLCGITLPENNTINDPEFLMEMMDKNEEVENSETKEDLTNILQSLRDEITELSNDFSTQFQAGNLSNALIIVALFVLCGLAAGHKYKSGECPQVEPMQGFDMRKFLGVWHAIQKTSTASECVIYNISQVEPGQYLIQQLSQDYLIGLAPVSHRYSYTGELEVKDNDVPAKMTVKFPLNVLPGDAVFKVFMTDYEHYAGIFTCQKLPVAHRQSATILSRTKDLDKAYVDKIRSRLQSYGVDPFDLSIISQSNCPSTSRETKINVDINPDTFSSQNIGNWVRKAGEKIGDGVEWTVDKAKKIYKSVSGGSSDDQPSGDRSGKLTETEKPVWMP</sequence>
<dbReference type="SMART" id="SM00271">
    <property type="entry name" value="DnaJ"/>
    <property type="match status" value="1"/>
</dbReference>
<dbReference type="GO" id="GO:0051087">
    <property type="term" value="F:protein-folding chaperone binding"/>
    <property type="evidence" value="ECO:0007669"/>
    <property type="project" value="InterPro"/>
</dbReference>
<evidence type="ECO:0000313" key="6">
    <source>
        <dbReference type="Proteomes" id="UP000183832"/>
    </source>
</evidence>
<evidence type="ECO:0000256" key="2">
    <source>
        <dbReference type="ARBA" id="ARBA00023186"/>
    </source>
</evidence>
<dbReference type="PROSITE" id="PS50076">
    <property type="entry name" value="DNAJ_2"/>
    <property type="match status" value="1"/>
</dbReference>
<dbReference type="CDD" id="cd06257">
    <property type="entry name" value="DnaJ"/>
    <property type="match status" value="1"/>
</dbReference>
<organism evidence="5 6">
    <name type="scientific">Clunio marinus</name>
    <dbReference type="NCBI Taxonomy" id="568069"/>
    <lineage>
        <taxon>Eukaryota</taxon>
        <taxon>Metazoa</taxon>
        <taxon>Ecdysozoa</taxon>
        <taxon>Arthropoda</taxon>
        <taxon>Hexapoda</taxon>
        <taxon>Insecta</taxon>
        <taxon>Pterygota</taxon>
        <taxon>Neoptera</taxon>
        <taxon>Endopterygota</taxon>
        <taxon>Diptera</taxon>
        <taxon>Nematocera</taxon>
        <taxon>Chironomoidea</taxon>
        <taxon>Chironomidae</taxon>
        <taxon>Clunio</taxon>
    </lineage>
</organism>
<evidence type="ECO:0000313" key="5">
    <source>
        <dbReference type="EMBL" id="CRK88114.1"/>
    </source>
</evidence>
<dbReference type="PANTHER" id="PTHR14021">
    <property type="entry name" value="IRON-SULFUR CLUSTER CO-CHAPERONE PROTEIN HSCB"/>
    <property type="match status" value="1"/>
</dbReference>
<dbReference type="PRINTS" id="PR01273">
    <property type="entry name" value="INVTBRTCOLOR"/>
</dbReference>
<protein>
    <submittedName>
        <fullName evidence="5">CLUMA_CG001899, isoform A</fullName>
    </submittedName>
</protein>
<feature type="domain" description="J" evidence="4">
    <location>
        <begin position="63"/>
        <end position="135"/>
    </location>
</feature>
<dbReference type="InterPro" id="IPR000566">
    <property type="entry name" value="Lipocln_cytosolic_FA-bd_dom"/>
</dbReference>
<dbReference type="InterPro" id="IPR003057">
    <property type="entry name" value="Invtbrt_color"/>
</dbReference>
<dbReference type="Pfam" id="PF07743">
    <property type="entry name" value="HSCB_C"/>
    <property type="match status" value="1"/>
</dbReference>
<dbReference type="OrthoDB" id="6728016at2759"/>
<dbReference type="GO" id="GO:0005739">
    <property type="term" value="C:mitochondrion"/>
    <property type="evidence" value="ECO:0007669"/>
    <property type="project" value="TreeGrafter"/>
</dbReference>
<dbReference type="InterPro" id="IPR009073">
    <property type="entry name" value="HscB_oligo_C"/>
</dbReference>
<feature type="region of interest" description="Disordered" evidence="3">
    <location>
        <begin position="436"/>
        <end position="464"/>
    </location>
</feature>
<feature type="compositionally biased region" description="Low complexity" evidence="3">
    <location>
        <begin position="436"/>
        <end position="449"/>
    </location>
</feature>
<keyword evidence="2" id="KW-0143">Chaperone</keyword>
<dbReference type="NCBIfam" id="TIGR00714">
    <property type="entry name" value="hscB"/>
    <property type="match status" value="1"/>
</dbReference>
<dbReference type="STRING" id="568069.A0A1J1HKQ5"/>
<reference evidence="5 6" key="1">
    <citation type="submission" date="2015-04" db="EMBL/GenBank/DDBJ databases">
        <authorList>
            <person name="Syromyatnikov M.Y."/>
            <person name="Popov V.N."/>
        </authorList>
    </citation>
    <scope>NUCLEOTIDE SEQUENCE [LARGE SCALE GENOMIC DNA]</scope>
</reference>
<proteinExistence type="inferred from homology"/>
<dbReference type="Gene3D" id="1.10.287.110">
    <property type="entry name" value="DnaJ domain"/>
    <property type="match status" value="1"/>
</dbReference>
<dbReference type="AlphaFoldDB" id="A0A1J1HKQ5"/>
<name>A0A1J1HKQ5_9DIPT</name>
<evidence type="ECO:0000259" key="4">
    <source>
        <dbReference type="PROSITE" id="PS50076"/>
    </source>
</evidence>
<dbReference type="GO" id="GO:0051259">
    <property type="term" value="P:protein complex oligomerization"/>
    <property type="evidence" value="ECO:0007669"/>
    <property type="project" value="InterPro"/>
</dbReference>
<dbReference type="SUPFAM" id="SSF50814">
    <property type="entry name" value="Lipocalins"/>
    <property type="match status" value="1"/>
</dbReference>
<dbReference type="GO" id="GO:0044571">
    <property type="term" value="P:[2Fe-2S] cluster assembly"/>
    <property type="evidence" value="ECO:0007669"/>
    <property type="project" value="InterPro"/>
</dbReference>
<comment type="similarity">
    <text evidence="1">Belongs to the HscB family.</text>
</comment>
<dbReference type="InterPro" id="IPR001623">
    <property type="entry name" value="DnaJ_domain"/>
</dbReference>
<dbReference type="InterPro" id="IPR004640">
    <property type="entry name" value="HscB"/>
</dbReference>